<name>A0A3B0LZC8_9GAMM</name>
<sequence>MSPNTLEVLSFADKVEKVVANISALEQRLAKLEEKYETRRN</sequence>
<protein>
    <submittedName>
        <fullName evidence="1">Uncharacterized protein</fullName>
    </submittedName>
</protein>
<organism evidence="1">
    <name type="scientific">Arsenophonus endosymbiont of Trialeurodes vaporariorum</name>
    <dbReference type="NCBI Taxonomy" id="235567"/>
    <lineage>
        <taxon>Bacteria</taxon>
        <taxon>Pseudomonadati</taxon>
        <taxon>Pseudomonadota</taxon>
        <taxon>Gammaproteobacteria</taxon>
        <taxon>Enterobacterales</taxon>
        <taxon>Morganellaceae</taxon>
        <taxon>Arsenophonus</taxon>
    </lineage>
</organism>
<reference evidence="1" key="1">
    <citation type="submission" date="2018-04" db="EMBL/GenBank/DDBJ databases">
        <authorList>
            <person name="Go L.Y."/>
            <person name="Mitchell J.A."/>
        </authorList>
    </citation>
    <scope>NUCLEOTIDE SEQUENCE</scope>
    <source>
        <strain evidence="1">ARTV</strain>
    </source>
</reference>
<accession>A0A3B0LZC8</accession>
<proteinExistence type="predicted"/>
<gene>
    <name evidence="1" type="ORF">ARTV_1169</name>
</gene>
<dbReference type="AlphaFoldDB" id="A0A3B0LZC8"/>
<dbReference type="EMBL" id="UFQR01000004">
    <property type="protein sequence ID" value="SSW95313.1"/>
    <property type="molecule type" value="Genomic_DNA"/>
</dbReference>
<evidence type="ECO:0000313" key="1">
    <source>
        <dbReference type="EMBL" id="SSW95313.1"/>
    </source>
</evidence>